<gene>
    <name evidence="3" type="ORF">BXZ70DRAFT_29652</name>
</gene>
<organism evidence="3 4">
    <name type="scientific">Cristinia sonorae</name>
    <dbReference type="NCBI Taxonomy" id="1940300"/>
    <lineage>
        <taxon>Eukaryota</taxon>
        <taxon>Fungi</taxon>
        <taxon>Dikarya</taxon>
        <taxon>Basidiomycota</taxon>
        <taxon>Agaricomycotina</taxon>
        <taxon>Agaricomycetes</taxon>
        <taxon>Agaricomycetidae</taxon>
        <taxon>Agaricales</taxon>
        <taxon>Pleurotineae</taxon>
        <taxon>Stephanosporaceae</taxon>
        <taxon>Cristinia</taxon>
    </lineage>
</organism>
<dbReference type="AlphaFoldDB" id="A0A8K0XV45"/>
<accession>A0A8K0XV45</accession>
<dbReference type="InterPro" id="IPR018712">
    <property type="entry name" value="Tle1-like_cat"/>
</dbReference>
<comment type="caution">
    <text evidence="3">The sequence shown here is derived from an EMBL/GenBank/DDBJ whole genome shotgun (WGS) entry which is preliminary data.</text>
</comment>
<dbReference type="Pfam" id="PF09994">
    <property type="entry name" value="T6SS_Tle1-like_cat"/>
    <property type="match status" value="1"/>
</dbReference>
<reference evidence="3" key="1">
    <citation type="journal article" date="2021" name="New Phytol.">
        <title>Evolutionary innovations through gain and loss of genes in the ectomycorrhizal Boletales.</title>
        <authorList>
            <person name="Wu G."/>
            <person name="Miyauchi S."/>
            <person name="Morin E."/>
            <person name="Kuo A."/>
            <person name="Drula E."/>
            <person name="Varga T."/>
            <person name="Kohler A."/>
            <person name="Feng B."/>
            <person name="Cao Y."/>
            <person name="Lipzen A."/>
            <person name="Daum C."/>
            <person name="Hundley H."/>
            <person name="Pangilinan J."/>
            <person name="Johnson J."/>
            <person name="Barry K."/>
            <person name="LaButti K."/>
            <person name="Ng V."/>
            <person name="Ahrendt S."/>
            <person name="Min B."/>
            <person name="Choi I.G."/>
            <person name="Park H."/>
            <person name="Plett J.M."/>
            <person name="Magnuson J."/>
            <person name="Spatafora J.W."/>
            <person name="Nagy L.G."/>
            <person name="Henrissat B."/>
            <person name="Grigoriev I.V."/>
            <person name="Yang Z.L."/>
            <person name="Xu J."/>
            <person name="Martin F.M."/>
        </authorList>
    </citation>
    <scope>NUCLEOTIDE SEQUENCE</scope>
    <source>
        <strain evidence="3">KKN 215</strain>
    </source>
</reference>
<name>A0A8K0XV45_9AGAR</name>
<dbReference type="PANTHER" id="PTHR33840:SF2">
    <property type="entry name" value="TLE1 PHOSPHOLIPASE DOMAIN-CONTAINING PROTEIN"/>
    <property type="match status" value="1"/>
</dbReference>
<dbReference type="EMBL" id="JAEVFJ010000001">
    <property type="protein sequence ID" value="KAH8108020.1"/>
    <property type="molecule type" value="Genomic_DNA"/>
</dbReference>
<keyword evidence="4" id="KW-1185">Reference proteome</keyword>
<protein>
    <recommendedName>
        <fullName evidence="2">T6SS Phospholipase effector Tle1-like catalytic domain-containing protein</fullName>
    </recommendedName>
</protein>
<dbReference type="Proteomes" id="UP000813824">
    <property type="component" value="Unassembled WGS sequence"/>
</dbReference>
<evidence type="ECO:0000259" key="2">
    <source>
        <dbReference type="Pfam" id="PF09994"/>
    </source>
</evidence>
<sequence>MPRPDLNPIQPPTMNSDVIPPPSMKRPRTIVLCFDGTGDHFDEANSNVINLFSLLQKDDHHEQVVYYQAGIGTYNKNRHFVGPIGTKILRYTDEAIAWSLDGHVMDGYTFLMNKYQAGDKICFFGFSRGAYTARSLAGMVHKVGLLPAGNEEQVPFAYKMYKRSDSVGWKQSVAFKKAFSIDVDIEFVGVWDTVGSVGLTSRRLPFVSSNSAIRYFRHAVSLDERRAKFKANLYNRPTEEEDKLGVQPGEMPKSGGATPSLVTLVKKWQSRKSETQVEEEEQAREESRFSRQDYNTLHTDVREVWFAGTHGDVGGGCVPNDTRHNLARIPLRWMVRECFKTNTGIRFHASLLRKIGLDPESLYPIVKDRPPPLFAPITDATSRKPTHTRTDTGISVKTLVDKNLSEEEEDLQDALCPIFDQLKLSKAWWILEVLPLVQRYQREDNDQWVEAPVINRGHGRVVPKKPPFYVHRSVKIRQEAQGLPGGPYRSAATFDVEPTYVD</sequence>
<dbReference type="PANTHER" id="PTHR33840">
    <property type="match status" value="1"/>
</dbReference>
<proteinExistence type="predicted"/>
<feature type="domain" description="T6SS Phospholipase effector Tle1-like catalytic" evidence="2">
    <location>
        <begin position="28"/>
        <end position="337"/>
    </location>
</feature>
<feature type="compositionally biased region" description="Pro residues" evidence="1">
    <location>
        <begin position="1"/>
        <end position="11"/>
    </location>
</feature>
<dbReference type="OrthoDB" id="3162439at2759"/>
<feature type="region of interest" description="Disordered" evidence="1">
    <location>
        <begin position="1"/>
        <end position="21"/>
    </location>
</feature>
<evidence type="ECO:0000313" key="4">
    <source>
        <dbReference type="Proteomes" id="UP000813824"/>
    </source>
</evidence>
<evidence type="ECO:0000256" key="1">
    <source>
        <dbReference type="SAM" id="MobiDB-lite"/>
    </source>
</evidence>
<evidence type="ECO:0000313" key="3">
    <source>
        <dbReference type="EMBL" id="KAH8108020.1"/>
    </source>
</evidence>